<sequence>MSLSPCAISIPLMLGIILGVTVHPAAGIAVGLALLGWNLVQARRGKECTTCAWPRRED</sequence>
<name>A0A5Q2F7G8_9ACTN</name>
<keyword evidence="3" id="KW-1185">Reference proteome</keyword>
<keyword evidence="1" id="KW-0472">Membrane</keyword>
<keyword evidence="1" id="KW-1133">Transmembrane helix</keyword>
<protein>
    <submittedName>
        <fullName evidence="2">Uncharacterized protein</fullName>
    </submittedName>
</protein>
<evidence type="ECO:0000256" key="1">
    <source>
        <dbReference type="SAM" id="Phobius"/>
    </source>
</evidence>
<proteinExistence type="predicted"/>
<dbReference type="AlphaFoldDB" id="A0A5Q2F7G8"/>
<dbReference type="EMBL" id="CP045725">
    <property type="protein sequence ID" value="QGF22940.1"/>
    <property type="molecule type" value="Genomic_DNA"/>
</dbReference>
<evidence type="ECO:0000313" key="2">
    <source>
        <dbReference type="EMBL" id="QGF22940.1"/>
    </source>
</evidence>
<keyword evidence="1" id="KW-0812">Transmembrane</keyword>
<gene>
    <name evidence="2" type="ORF">Rai3103_03855</name>
</gene>
<dbReference type="RefSeq" id="WP_153571467.1">
    <property type="nucleotide sequence ID" value="NZ_CP045725.1"/>
</dbReference>
<dbReference type="KEGG" id="rain:Rai3103_03855"/>
<organism evidence="2 3">
    <name type="scientific">Raineyella fluvialis</name>
    <dbReference type="NCBI Taxonomy" id="2662261"/>
    <lineage>
        <taxon>Bacteria</taxon>
        <taxon>Bacillati</taxon>
        <taxon>Actinomycetota</taxon>
        <taxon>Actinomycetes</taxon>
        <taxon>Propionibacteriales</taxon>
        <taxon>Propionibacteriaceae</taxon>
        <taxon>Raineyella</taxon>
    </lineage>
</organism>
<accession>A0A5Q2F7G8</accession>
<feature type="transmembrane region" description="Helical" evidence="1">
    <location>
        <begin position="12"/>
        <end position="37"/>
    </location>
</feature>
<evidence type="ECO:0000313" key="3">
    <source>
        <dbReference type="Proteomes" id="UP000386847"/>
    </source>
</evidence>
<reference evidence="2 3" key="1">
    <citation type="submission" date="2019-10" db="EMBL/GenBank/DDBJ databases">
        <title>Genomic analysis of Raineyella sp. CBA3103.</title>
        <authorList>
            <person name="Roh S.W."/>
        </authorList>
    </citation>
    <scope>NUCLEOTIDE SEQUENCE [LARGE SCALE GENOMIC DNA]</scope>
    <source>
        <strain evidence="2 3">CBA3103</strain>
    </source>
</reference>
<dbReference type="Proteomes" id="UP000386847">
    <property type="component" value="Chromosome"/>
</dbReference>